<evidence type="ECO:0000313" key="2">
    <source>
        <dbReference type="Proteomes" id="UP000015347"/>
    </source>
</evidence>
<comment type="caution">
    <text evidence="1">The sequence shown here is derived from an EMBL/GenBank/DDBJ whole genome shotgun (WGS) entry which is preliminary data.</text>
</comment>
<dbReference type="EMBL" id="APVH01000042">
    <property type="protein sequence ID" value="EPX78111.1"/>
    <property type="molecule type" value="Genomic_DNA"/>
</dbReference>
<name>S9Q9T9_9RHOB</name>
<evidence type="ECO:0000313" key="1">
    <source>
        <dbReference type="EMBL" id="EPX78111.1"/>
    </source>
</evidence>
<organism evidence="1 2">
    <name type="scientific">Salipiger mucosus DSM 16094</name>
    <dbReference type="NCBI Taxonomy" id="1123237"/>
    <lineage>
        <taxon>Bacteria</taxon>
        <taxon>Pseudomonadati</taxon>
        <taxon>Pseudomonadota</taxon>
        <taxon>Alphaproteobacteria</taxon>
        <taxon>Rhodobacterales</taxon>
        <taxon>Roseobacteraceae</taxon>
        <taxon>Salipiger</taxon>
    </lineage>
</organism>
<dbReference type="AlphaFoldDB" id="S9Q9T9"/>
<dbReference type="HOGENOM" id="CLU_3172999_0_0_5"/>
<keyword evidence="2" id="KW-1185">Reference proteome</keyword>
<dbReference type="STRING" id="1123237.Salmuc_03462"/>
<reference evidence="2" key="1">
    <citation type="journal article" date="2014" name="Stand. Genomic Sci.">
        <title>Genome sequence of the exopolysaccharide-producing Salipiger mucosus type strain (DSM 16094(T)), a moderately halophilic member of the Roseobacter clade.</title>
        <authorList>
            <person name="Riedel T."/>
            <person name="Spring S."/>
            <person name="Fiebig A."/>
            <person name="Petersen J."/>
            <person name="Kyrpides N.C."/>
            <person name="Goker M."/>
            <person name="Klenk H.P."/>
        </authorList>
    </citation>
    <scope>NUCLEOTIDE SEQUENCE [LARGE SCALE GENOMIC DNA]</scope>
    <source>
        <strain evidence="2">DSM 16094</strain>
    </source>
</reference>
<proteinExistence type="predicted"/>
<accession>S9Q9T9</accession>
<gene>
    <name evidence="1" type="ORF">Salmuc_03462</name>
</gene>
<sequence length="47" mass="5445">MDPIIARVTTNGMLKGYIVQKDGREVCRDPMVWNQFRGPESYIVCEK</sequence>
<dbReference type="Proteomes" id="UP000015347">
    <property type="component" value="Unassembled WGS sequence"/>
</dbReference>
<protein>
    <submittedName>
        <fullName evidence="1">Uncharacterized protein</fullName>
    </submittedName>
</protein>